<evidence type="ECO:0000313" key="9">
    <source>
        <dbReference type="Proteomes" id="UP000639338"/>
    </source>
</evidence>
<feature type="disulfide bond" evidence="3">
    <location>
        <begin position="258"/>
        <end position="301"/>
    </location>
</feature>
<dbReference type="InterPro" id="IPR009003">
    <property type="entry name" value="Peptidase_S1_PA"/>
</dbReference>
<dbReference type="Pfam" id="PF00089">
    <property type="entry name" value="Trypsin"/>
    <property type="match status" value="1"/>
</dbReference>
<comment type="caution">
    <text evidence="3">Lacks conserved residue(s) required for the propagation of feature annotation.</text>
</comment>
<dbReference type="PANTHER" id="PTHR24252:SF7">
    <property type="entry name" value="HYALIN"/>
    <property type="match status" value="1"/>
</dbReference>
<dbReference type="PROSITE" id="PS50068">
    <property type="entry name" value="LDLRA_2"/>
    <property type="match status" value="4"/>
</dbReference>
<evidence type="ECO:0000259" key="7">
    <source>
        <dbReference type="PROSITE" id="PS50923"/>
    </source>
</evidence>
<dbReference type="InterPro" id="IPR035976">
    <property type="entry name" value="Sushi/SCR/CCP_sf"/>
</dbReference>
<evidence type="ECO:0000256" key="3">
    <source>
        <dbReference type="PROSITE-ProRule" id="PRU00302"/>
    </source>
</evidence>
<dbReference type="CDD" id="cd00033">
    <property type="entry name" value="CCP"/>
    <property type="match status" value="1"/>
</dbReference>
<dbReference type="EMBL" id="JACMRX010000004">
    <property type="protein sequence ID" value="KAF7991372.1"/>
    <property type="molecule type" value="Genomic_DNA"/>
</dbReference>
<dbReference type="Gene3D" id="4.10.400.10">
    <property type="entry name" value="Low-density Lipoprotein Receptor"/>
    <property type="match status" value="4"/>
</dbReference>
<evidence type="ECO:0000256" key="1">
    <source>
        <dbReference type="ARBA" id="ARBA00023157"/>
    </source>
</evidence>
<dbReference type="SMART" id="SM00020">
    <property type="entry name" value="Tryp_SPc"/>
    <property type="match status" value="1"/>
</dbReference>
<evidence type="ECO:0000256" key="5">
    <source>
        <dbReference type="SAM" id="SignalP"/>
    </source>
</evidence>
<protein>
    <submittedName>
        <fullName evidence="8">Uncharacterized protein</fullName>
    </submittedName>
</protein>
<feature type="disulfide bond" evidence="2">
    <location>
        <begin position="167"/>
        <end position="179"/>
    </location>
</feature>
<evidence type="ECO:0000259" key="6">
    <source>
        <dbReference type="PROSITE" id="PS50240"/>
    </source>
</evidence>
<name>A0A834XTK8_APHGI</name>
<reference evidence="8 9" key="1">
    <citation type="submission" date="2020-08" db="EMBL/GenBank/DDBJ databases">
        <title>Aphidius gifuensis genome sequencing and assembly.</title>
        <authorList>
            <person name="Du Z."/>
        </authorList>
    </citation>
    <scope>NUCLEOTIDE SEQUENCE [LARGE SCALE GENOMIC DNA]</scope>
    <source>
        <strain evidence="8">YNYX2018</strain>
        <tissue evidence="8">Adults</tissue>
    </source>
</reference>
<accession>A0A834XTK8</accession>
<keyword evidence="9" id="KW-1185">Reference proteome</keyword>
<dbReference type="PANTHER" id="PTHR24252">
    <property type="entry name" value="ACROSIN-RELATED"/>
    <property type="match status" value="1"/>
</dbReference>
<dbReference type="OrthoDB" id="2019384at2759"/>
<dbReference type="GO" id="GO:0004252">
    <property type="term" value="F:serine-type endopeptidase activity"/>
    <property type="evidence" value="ECO:0007669"/>
    <property type="project" value="InterPro"/>
</dbReference>
<dbReference type="CDD" id="cd00112">
    <property type="entry name" value="LDLa"/>
    <property type="match status" value="4"/>
</dbReference>
<dbReference type="InterPro" id="IPR002172">
    <property type="entry name" value="LDrepeatLR_classA_rpt"/>
</dbReference>
<dbReference type="SMART" id="SM00192">
    <property type="entry name" value="LDLa"/>
    <property type="match status" value="4"/>
</dbReference>
<feature type="domain" description="Sushi" evidence="7">
    <location>
        <begin position="256"/>
        <end position="315"/>
    </location>
</feature>
<dbReference type="InterPro" id="IPR043504">
    <property type="entry name" value="Peptidase_S1_PA_chymotrypsin"/>
</dbReference>
<dbReference type="PRINTS" id="PR00261">
    <property type="entry name" value="LDLRECEPTOR"/>
</dbReference>
<proteinExistence type="predicted"/>
<feature type="disulfide bond" evidence="2">
    <location>
        <begin position="174"/>
        <end position="192"/>
    </location>
</feature>
<dbReference type="SUPFAM" id="SSF57424">
    <property type="entry name" value="LDL receptor-like module"/>
    <property type="match status" value="4"/>
</dbReference>
<dbReference type="SMART" id="SM00032">
    <property type="entry name" value="CCP"/>
    <property type="match status" value="1"/>
</dbReference>
<feature type="domain" description="Peptidase S1" evidence="6">
    <location>
        <begin position="402"/>
        <end position="665"/>
    </location>
</feature>
<dbReference type="GO" id="GO:0006508">
    <property type="term" value="P:proteolysis"/>
    <property type="evidence" value="ECO:0007669"/>
    <property type="project" value="InterPro"/>
</dbReference>
<dbReference type="Gene3D" id="2.40.10.10">
    <property type="entry name" value="Trypsin-like serine proteases"/>
    <property type="match status" value="2"/>
</dbReference>
<feature type="compositionally biased region" description="Low complexity" evidence="4">
    <location>
        <begin position="223"/>
        <end position="237"/>
    </location>
</feature>
<feature type="disulfide bond" evidence="2">
    <location>
        <begin position="41"/>
        <end position="59"/>
    </location>
</feature>
<feature type="disulfide bond" evidence="2">
    <location>
        <begin position="84"/>
        <end position="102"/>
    </location>
</feature>
<evidence type="ECO:0000313" key="8">
    <source>
        <dbReference type="EMBL" id="KAF7991372.1"/>
    </source>
</evidence>
<dbReference type="InterPro" id="IPR000436">
    <property type="entry name" value="Sushi_SCR_CCP_dom"/>
</dbReference>
<dbReference type="Pfam" id="PF00057">
    <property type="entry name" value="Ldl_recept_a"/>
    <property type="match status" value="4"/>
</dbReference>
<dbReference type="PROSITE" id="PS01209">
    <property type="entry name" value="LDLRA_1"/>
    <property type="match status" value="3"/>
</dbReference>
<feature type="region of interest" description="Disordered" evidence="4">
    <location>
        <begin position="196"/>
        <end position="241"/>
    </location>
</feature>
<dbReference type="Pfam" id="PF00084">
    <property type="entry name" value="Sushi"/>
    <property type="match status" value="1"/>
</dbReference>
<dbReference type="Gene3D" id="2.10.70.10">
    <property type="entry name" value="Complement Module, domain 1"/>
    <property type="match status" value="1"/>
</dbReference>
<dbReference type="SUPFAM" id="SSF57535">
    <property type="entry name" value="Complement control module/SCR domain"/>
    <property type="match status" value="1"/>
</dbReference>
<dbReference type="InterPro" id="IPR036055">
    <property type="entry name" value="LDL_receptor-like_sf"/>
</dbReference>
<organism evidence="8 9">
    <name type="scientific">Aphidius gifuensis</name>
    <name type="common">Parasitoid wasp</name>
    <dbReference type="NCBI Taxonomy" id="684658"/>
    <lineage>
        <taxon>Eukaryota</taxon>
        <taxon>Metazoa</taxon>
        <taxon>Ecdysozoa</taxon>
        <taxon>Arthropoda</taxon>
        <taxon>Hexapoda</taxon>
        <taxon>Insecta</taxon>
        <taxon>Pterygota</taxon>
        <taxon>Neoptera</taxon>
        <taxon>Endopterygota</taxon>
        <taxon>Hymenoptera</taxon>
        <taxon>Apocrita</taxon>
        <taxon>Ichneumonoidea</taxon>
        <taxon>Braconidae</taxon>
        <taxon>Aphidiinae</taxon>
        <taxon>Aphidius</taxon>
    </lineage>
</organism>
<keyword evidence="3" id="KW-0768">Sushi</keyword>
<feature type="signal peptide" evidence="5">
    <location>
        <begin position="1"/>
        <end position="22"/>
    </location>
</feature>
<sequence length="684" mass="75598">MKKILNISTNIVLIWSIIESSAFEFPDRFPQRNCRINEYRCDNGDCIKSESLCDGKIDCSDRSDETKGECLKPEIDCPKYAFRCSYGACVDGDKICNEINDCADGSDETLLLCNDTNKKSSKQSTCKTNQFTCANGQCIDETNLCDGSPDCSDRSDETETSCQAVQCEGFSFKCSYGACIDGDLKCNGVRNCADGSDEDTRHCAGNRPTPTPPGRKPTSNKFTTSTTTTRTTSSSSSPLRPCIAPEQPKHGKWSHHTCKTEYNCENLTGDDLQGTSMAPGSKLNYSCDEGFKINGSNDVYCDLKGKWSSIPECLEIRCKALSSASTKSNCAINGSWTSCDNPVLPGTMADLSCHTSYRQDTTTIGLQGRHVKCNSKGKWQPEPIRCVPDCGRTNRLIAPTLIVNGSFPNITEIPWHATLYEAKKNDDNQIEKEFICGATIITENLLITAAHCVYEDNNHQVKNPSNIYVAAGNTYRDYDSPLHDYNYVQKRKINKIYVECAYTGSVGNYQSDIAILQVDKSFLFTLFLVPICLDTIFKHKAIEIGGIGLVAGFGRTAQGSSSFIIQKIHVPVVPSNQCTNSTDEYLKFLTLDKFCAGYTNGSSVCDGDSGGGLVFELQGLSYLRGIVSVGVGLQMSFGSRICDSYRHALYTEVSSHIDWIQDVIFKLKNDKYYPECQRNYHQRK</sequence>
<dbReference type="PROSITE" id="PS00134">
    <property type="entry name" value="TRYPSIN_HIS"/>
    <property type="match status" value="1"/>
</dbReference>
<evidence type="ECO:0000256" key="2">
    <source>
        <dbReference type="PROSITE-ProRule" id="PRU00124"/>
    </source>
</evidence>
<dbReference type="Proteomes" id="UP000639338">
    <property type="component" value="Unassembled WGS sequence"/>
</dbReference>
<dbReference type="AlphaFoldDB" id="A0A834XTK8"/>
<dbReference type="InterPro" id="IPR001254">
    <property type="entry name" value="Trypsin_dom"/>
</dbReference>
<comment type="caution">
    <text evidence="8">The sequence shown here is derived from an EMBL/GenBank/DDBJ whole genome shotgun (WGS) entry which is preliminary data.</text>
</comment>
<dbReference type="PROSITE" id="PS50923">
    <property type="entry name" value="SUSHI"/>
    <property type="match status" value="1"/>
</dbReference>
<keyword evidence="1 3" id="KW-1015">Disulfide bond</keyword>
<dbReference type="CDD" id="cd00190">
    <property type="entry name" value="Tryp_SPc"/>
    <property type="match status" value="1"/>
</dbReference>
<feature type="disulfide bond" evidence="2">
    <location>
        <begin position="126"/>
        <end position="138"/>
    </location>
</feature>
<gene>
    <name evidence="8" type="ORF">HCN44_002934</name>
</gene>
<feature type="disulfide bond" evidence="2">
    <location>
        <begin position="77"/>
        <end position="89"/>
    </location>
</feature>
<dbReference type="InterPro" id="IPR018114">
    <property type="entry name" value="TRYPSIN_HIS"/>
</dbReference>
<keyword evidence="5" id="KW-0732">Signal</keyword>
<feature type="disulfide bond" evidence="2">
    <location>
        <begin position="133"/>
        <end position="151"/>
    </location>
</feature>
<feature type="disulfide bond" evidence="2">
    <location>
        <begin position="34"/>
        <end position="46"/>
    </location>
</feature>
<evidence type="ECO:0000256" key="4">
    <source>
        <dbReference type="SAM" id="MobiDB-lite"/>
    </source>
</evidence>
<dbReference type="SUPFAM" id="SSF50494">
    <property type="entry name" value="Trypsin-like serine proteases"/>
    <property type="match status" value="1"/>
</dbReference>
<feature type="chain" id="PRO_5032370394" evidence="5">
    <location>
        <begin position="23"/>
        <end position="684"/>
    </location>
</feature>
<dbReference type="InterPro" id="IPR023415">
    <property type="entry name" value="LDLR_class-A_CS"/>
</dbReference>
<dbReference type="PROSITE" id="PS50240">
    <property type="entry name" value="TRYPSIN_DOM"/>
    <property type="match status" value="1"/>
</dbReference>